<feature type="region of interest" description="Disordered" evidence="1">
    <location>
        <begin position="63"/>
        <end position="88"/>
    </location>
</feature>
<organism evidence="2 3">
    <name type="scientific">Streptomyces spiralis</name>
    <dbReference type="NCBI Taxonomy" id="66376"/>
    <lineage>
        <taxon>Bacteria</taxon>
        <taxon>Bacillati</taxon>
        <taxon>Actinomycetota</taxon>
        <taxon>Actinomycetes</taxon>
        <taxon>Kitasatosporales</taxon>
        <taxon>Streptomycetaceae</taxon>
        <taxon>Streptomyces</taxon>
    </lineage>
</organism>
<accession>A0A919DKS3</accession>
<proteinExistence type="predicted"/>
<reference evidence="2" key="1">
    <citation type="journal article" date="2014" name="Int. J. Syst. Evol. Microbiol.">
        <title>Complete genome sequence of Corynebacterium casei LMG S-19264T (=DSM 44701T), isolated from a smear-ripened cheese.</title>
        <authorList>
            <consortium name="US DOE Joint Genome Institute (JGI-PGF)"/>
            <person name="Walter F."/>
            <person name="Albersmeier A."/>
            <person name="Kalinowski J."/>
            <person name="Ruckert C."/>
        </authorList>
    </citation>
    <scope>NUCLEOTIDE SEQUENCE</scope>
    <source>
        <strain evidence="2">JCM 3302</strain>
    </source>
</reference>
<reference evidence="2" key="2">
    <citation type="submission" date="2020-09" db="EMBL/GenBank/DDBJ databases">
        <authorList>
            <person name="Sun Q."/>
            <person name="Ohkuma M."/>
        </authorList>
    </citation>
    <scope>NUCLEOTIDE SEQUENCE</scope>
    <source>
        <strain evidence="2">JCM 3302</strain>
    </source>
</reference>
<feature type="compositionally biased region" description="Basic and acidic residues" evidence="1">
    <location>
        <begin position="78"/>
        <end position="88"/>
    </location>
</feature>
<dbReference type="EMBL" id="BNBC01000001">
    <property type="protein sequence ID" value="GHE54470.1"/>
    <property type="molecule type" value="Genomic_DNA"/>
</dbReference>
<gene>
    <name evidence="2" type="ORF">GCM10014715_04330</name>
</gene>
<keyword evidence="3" id="KW-1185">Reference proteome</keyword>
<dbReference type="AlphaFoldDB" id="A0A919DKS3"/>
<protein>
    <submittedName>
        <fullName evidence="2">Uncharacterized protein</fullName>
    </submittedName>
</protein>
<name>A0A919DKS3_9ACTN</name>
<comment type="caution">
    <text evidence="2">The sequence shown here is derived from an EMBL/GenBank/DDBJ whole genome shotgun (WGS) entry which is preliminary data.</text>
</comment>
<sequence>MWSCSSTSRGSGAGQSATAELDVLDAHLLGEVEDELAGPAALVPFVLEVVDGRAPVAECGQHSGLVRRGGPEVQDAPPRLEEPLDGLGERDVSGQLRIEIAAERKCVDDLSYRAFHLGIDLHMPLHRCGASFPAVGTD</sequence>
<evidence type="ECO:0000256" key="1">
    <source>
        <dbReference type="SAM" id="MobiDB-lite"/>
    </source>
</evidence>
<evidence type="ECO:0000313" key="3">
    <source>
        <dbReference type="Proteomes" id="UP000641386"/>
    </source>
</evidence>
<dbReference type="Proteomes" id="UP000641386">
    <property type="component" value="Unassembled WGS sequence"/>
</dbReference>
<evidence type="ECO:0000313" key="2">
    <source>
        <dbReference type="EMBL" id="GHE54470.1"/>
    </source>
</evidence>